<dbReference type="SUPFAM" id="SSF56672">
    <property type="entry name" value="DNA/RNA polymerases"/>
    <property type="match status" value="1"/>
</dbReference>
<reference evidence="3 4" key="1">
    <citation type="submission" date="2019-08" db="EMBL/GenBank/DDBJ databases">
        <title>Draft genome sequences of two oriental melons (Cucumis melo L. var makuwa).</title>
        <authorList>
            <person name="Kwon S.-Y."/>
        </authorList>
    </citation>
    <scope>NUCLEOTIDE SEQUENCE [LARGE SCALE GENOMIC DNA]</scope>
    <source>
        <strain evidence="4">cv. Chang Bougi</strain>
        <tissue evidence="3">Leaf</tissue>
    </source>
</reference>
<proteinExistence type="predicted"/>
<dbReference type="AlphaFoldDB" id="A0A5D3C2J6"/>
<evidence type="ECO:0000313" key="3">
    <source>
        <dbReference type="EMBL" id="TYK05412.1"/>
    </source>
</evidence>
<evidence type="ECO:0000313" key="4">
    <source>
        <dbReference type="Proteomes" id="UP000321947"/>
    </source>
</evidence>
<dbReference type="Proteomes" id="UP000321947">
    <property type="component" value="Unassembled WGS sequence"/>
</dbReference>
<gene>
    <name evidence="3" type="ORF">E5676_scaffold83G001000</name>
</gene>
<dbReference type="Gene3D" id="3.30.70.270">
    <property type="match status" value="1"/>
</dbReference>
<comment type="caution">
    <text evidence="3">The sequence shown here is derived from an EMBL/GenBank/DDBJ whole genome shotgun (WGS) entry which is preliminary data.</text>
</comment>
<dbReference type="Gene3D" id="3.10.10.10">
    <property type="entry name" value="HIV Type 1 Reverse Transcriptase, subunit A, domain 1"/>
    <property type="match status" value="1"/>
</dbReference>
<dbReference type="InterPro" id="IPR041577">
    <property type="entry name" value="RT_RNaseH_2"/>
</dbReference>
<protein>
    <submittedName>
        <fullName evidence="3">Retrovirus-related Pol polyprotein from transposon 17.6</fullName>
    </submittedName>
</protein>
<dbReference type="Pfam" id="PF17919">
    <property type="entry name" value="RT_RNaseH_2"/>
    <property type="match status" value="1"/>
</dbReference>
<dbReference type="InterPro" id="IPR043502">
    <property type="entry name" value="DNA/RNA_pol_sf"/>
</dbReference>
<dbReference type="EMBL" id="SSTD01013865">
    <property type="protein sequence ID" value="TYK05412.1"/>
    <property type="molecule type" value="Genomic_DNA"/>
</dbReference>
<dbReference type="PANTHER" id="PTHR37984">
    <property type="entry name" value="PROTEIN CBG26694"/>
    <property type="match status" value="1"/>
</dbReference>
<name>A0A5D3C2J6_CUCMM</name>
<accession>A0A5D3C2J6</accession>
<feature type="domain" description="Reverse transcriptase/retrotransposon-derived protein RNase H-like" evidence="2">
    <location>
        <begin position="114"/>
        <end position="159"/>
    </location>
</feature>
<evidence type="ECO:0000256" key="1">
    <source>
        <dbReference type="ARBA" id="ARBA00023268"/>
    </source>
</evidence>
<evidence type="ECO:0000259" key="2">
    <source>
        <dbReference type="Pfam" id="PF17919"/>
    </source>
</evidence>
<dbReference type="InterPro" id="IPR050951">
    <property type="entry name" value="Retrovirus_Pol_polyprotein"/>
</dbReference>
<organism evidence="3 4">
    <name type="scientific">Cucumis melo var. makuwa</name>
    <name type="common">Oriental melon</name>
    <dbReference type="NCBI Taxonomy" id="1194695"/>
    <lineage>
        <taxon>Eukaryota</taxon>
        <taxon>Viridiplantae</taxon>
        <taxon>Streptophyta</taxon>
        <taxon>Embryophyta</taxon>
        <taxon>Tracheophyta</taxon>
        <taxon>Spermatophyta</taxon>
        <taxon>Magnoliopsida</taxon>
        <taxon>eudicotyledons</taxon>
        <taxon>Gunneridae</taxon>
        <taxon>Pentapetalae</taxon>
        <taxon>rosids</taxon>
        <taxon>fabids</taxon>
        <taxon>Cucurbitales</taxon>
        <taxon>Cucurbitaceae</taxon>
        <taxon>Benincaseae</taxon>
        <taxon>Cucumis</taxon>
    </lineage>
</organism>
<dbReference type="InterPro" id="IPR043128">
    <property type="entry name" value="Rev_trsase/Diguanyl_cyclase"/>
</dbReference>
<sequence length="160" mass="18179">MLAPPELVELRKQLDELTTRFIRPAKVPYGTPVLFQKKKDGTLGLCTNYRALNKATVRDLRVPCNALQLDKRPCNLLHPDELGLANHYCQFIEEFSRRVAPLTELLKKGTTWKWPVECQTTFDELKMIMMKGPILGLVDVSKLFKVETNASYFALGGVLT</sequence>
<keyword evidence="1" id="KW-0511">Multifunctional enzyme</keyword>
<dbReference type="GO" id="GO:0003824">
    <property type="term" value="F:catalytic activity"/>
    <property type="evidence" value="ECO:0007669"/>
    <property type="project" value="UniProtKB-KW"/>
</dbReference>
<dbReference type="PANTHER" id="PTHR37984:SF5">
    <property type="entry name" value="PROTEIN NYNRIN-LIKE"/>
    <property type="match status" value="1"/>
</dbReference>